<gene>
    <name evidence="1" type="ORF">Tco_0976179</name>
</gene>
<reference evidence="1" key="2">
    <citation type="submission" date="2022-01" db="EMBL/GenBank/DDBJ databases">
        <authorList>
            <person name="Yamashiro T."/>
            <person name="Shiraishi A."/>
            <person name="Satake H."/>
            <person name="Nakayama K."/>
        </authorList>
    </citation>
    <scope>NUCLEOTIDE SEQUENCE</scope>
</reference>
<evidence type="ECO:0000313" key="2">
    <source>
        <dbReference type="Proteomes" id="UP001151760"/>
    </source>
</evidence>
<protein>
    <submittedName>
        <fullName evidence="1">Uncharacterized protein</fullName>
    </submittedName>
</protein>
<keyword evidence="2" id="KW-1185">Reference proteome</keyword>
<name>A0ABQ5EHL5_9ASTR</name>
<organism evidence="1 2">
    <name type="scientific">Tanacetum coccineum</name>
    <dbReference type="NCBI Taxonomy" id="301880"/>
    <lineage>
        <taxon>Eukaryota</taxon>
        <taxon>Viridiplantae</taxon>
        <taxon>Streptophyta</taxon>
        <taxon>Embryophyta</taxon>
        <taxon>Tracheophyta</taxon>
        <taxon>Spermatophyta</taxon>
        <taxon>Magnoliopsida</taxon>
        <taxon>eudicotyledons</taxon>
        <taxon>Gunneridae</taxon>
        <taxon>Pentapetalae</taxon>
        <taxon>asterids</taxon>
        <taxon>campanulids</taxon>
        <taxon>Asterales</taxon>
        <taxon>Asteraceae</taxon>
        <taxon>Asteroideae</taxon>
        <taxon>Anthemideae</taxon>
        <taxon>Anthemidinae</taxon>
        <taxon>Tanacetum</taxon>
    </lineage>
</organism>
<proteinExistence type="predicted"/>
<reference evidence="1" key="1">
    <citation type="journal article" date="2022" name="Int. J. Mol. Sci.">
        <title>Draft Genome of Tanacetum Coccineum: Genomic Comparison of Closely Related Tanacetum-Family Plants.</title>
        <authorList>
            <person name="Yamashiro T."/>
            <person name="Shiraishi A."/>
            <person name="Nakayama K."/>
            <person name="Satake H."/>
        </authorList>
    </citation>
    <scope>NUCLEOTIDE SEQUENCE</scope>
</reference>
<dbReference type="Proteomes" id="UP001151760">
    <property type="component" value="Unassembled WGS sequence"/>
</dbReference>
<comment type="caution">
    <text evidence="1">The sequence shown here is derived from an EMBL/GenBank/DDBJ whole genome shotgun (WGS) entry which is preliminary data.</text>
</comment>
<evidence type="ECO:0000313" key="1">
    <source>
        <dbReference type="EMBL" id="GJT50022.1"/>
    </source>
</evidence>
<sequence>MLVALRGRTHIGYDGFAMLNPLMVLCAKPTGAGGSAFLGCEPCRDPKYFWSMFDCSEFGSSLQLPYRFVFANYCLQSSSLPIHRLVEQRPVYALHTSVVGSGGKRTGPSVVEATTDWFELWRAKKSGSGGGEVNGHREAVPQFHDIDALTIMIDPSFNGQFRNEAVAGACVVFQLTDIAERLSDSMFETWQITTD</sequence>
<dbReference type="EMBL" id="BQNB010016286">
    <property type="protein sequence ID" value="GJT50022.1"/>
    <property type="molecule type" value="Genomic_DNA"/>
</dbReference>
<accession>A0ABQ5EHL5</accession>